<evidence type="ECO:0000256" key="1">
    <source>
        <dbReference type="SAM" id="MobiDB-lite"/>
    </source>
</evidence>
<dbReference type="InterPro" id="IPR001763">
    <property type="entry name" value="Rhodanese-like_dom"/>
</dbReference>
<dbReference type="Gene3D" id="3.40.250.10">
    <property type="entry name" value="Rhodanese-like domain"/>
    <property type="match status" value="1"/>
</dbReference>
<dbReference type="EMBL" id="GDRN01060997">
    <property type="protein sequence ID" value="JAI65263.1"/>
    <property type="molecule type" value="Transcribed_RNA"/>
</dbReference>
<feature type="domain" description="Rhodanese" evidence="2">
    <location>
        <begin position="89"/>
        <end position="192"/>
    </location>
</feature>
<reference evidence="3" key="1">
    <citation type="submission" date="2015-09" db="EMBL/GenBank/DDBJ databases">
        <title>Scylla olivacea transcriptome.</title>
        <authorList>
            <person name="Ikhwanuddin M."/>
        </authorList>
    </citation>
    <scope>NUCLEOTIDE SEQUENCE</scope>
</reference>
<protein>
    <recommendedName>
        <fullName evidence="2">Rhodanese domain-containing protein</fullName>
    </recommendedName>
</protein>
<dbReference type="InterPro" id="IPR036873">
    <property type="entry name" value="Rhodanese-like_dom_sf"/>
</dbReference>
<feature type="region of interest" description="Disordered" evidence="1">
    <location>
        <begin position="48"/>
        <end position="72"/>
    </location>
</feature>
<dbReference type="AlphaFoldDB" id="A0A0P4WA15"/>
<dbReference type="PANTHER" id="PTHR44086:SF10">
    <property type="entry name" value="THIOSULFATE SULFURTRANSFERASE_RHODANESE-LIKE DOMAIN-CONTAINING PROTEIN 3"/>
    <property type="match status" value="1"/>
</dbReference>
<sequence>MAAIRPVKAAQSLASRLCASRGRVCIPTTTQACGYCCQHIAHSSSNTPTTQYACPSTHHSLPPTPTTTPPRKINRRTELDFEELRALQVAGDIALIDVRDSTERENYGGIPGSLNIPLCKIKVALQLSEEDWIREFDMEKPDLQDRNLVFYARGPNASSAAVEIAHRLGYKRSRHYTGGWEDYCQKTGLPLKKSQDKGFVNYYTNNFDQYFL</sequence>
<dbReference type="PROSITE" id="PS50206">
    <property type="entry name" value="RHODANESE_3"/>
    <property type="match status" value="1"/>
</dbReference>
<proteinExistence type="predicted"/>
<organism evidence="3">
    <name type="scientific">Scylla olivacea</name>
    <name type="common">Orange mud crab</name>
    <name type="synonym">Cancer olivacea</name>
    <dbReference type="NCBI Taxonomy" id="85551"/>
    <lineage>
        <taxon>Eukaryota</taxon>
        <taxon>Metazoa</taxon>
        <taxon>Ecdysozoa</taxon>
        <taxon>Arthropoda</taxon>
        <taxon>Crustacea</taxon>
        <taxon>Multicrustacea</taxon>
        <taxon>Malacostraca</taxon>
        <taxon>Eumalacostraca</taxon>
        <taxon>Eucarida</taxon>
        <taxon>Decapoda</taxon>
        <taxon>Pleocyemata</taxon>
        <taxon>Brachyura</taxon>
        <taxon>Eubrachyura</taxon>
        <taxon>Portunoidea</taxon>
        <taxon>Portunidae</taxon>
        <taxon>Portuninae</taxon>
        <taxon>Scylla</taxon>
    </lineage>
</organism>
<dbReference type="SMART" id="SM00450">
    <property type="entry name" value="RHOD"/>
    <property type="match status" value="1"/>
</dbReference>
<dbReference type="Pfam" id="PF00581">
    <property type="entry name" value="Rhodanese"/>
    <property type="match status" value="1"/>
</dbReference>
<evidence type="ECO:0000259" key="2">
    <source>
        <dbReference type="PROSITE" id="PS50206"/>
    </source>
</evidence>
<dbReference type="SUPFAM" id="SSF52821">
    <property type="entry name" value="Rhodanese/Cell cycle control phosphatase"/>
    <property type="match status" value="1"/>
</dbReference>
<dbReference type="PANTHER" id="PTHR44086">
    <property type="entry name" value="THIOSULFATE SULFURTRANSFERASE RDL2, MITOCHONDRIAL-RELATED"/>
    <property type="match status" value="1"/>
</dbReference>
<name>A0A0P4WA15_SCYOL</name>
<evidence type="ECO:0000313" key="3">
    <source>
        <dbReference type="EMBL" id="JAI65263.1"/>
    </source>
</evidence>
<accession>A0A0P4WA15</accession>